<organism evidence="2 3">
    <name type="scientific">Favolaschia claudopus</name>
    <dbReference type="NCBI Taxonomy" id="2862362"/>
    <lineage>
        <taxon>Eukaryota</taxon>
        <taxon>Fungi</taxon>
        <taxon>Dikarya</taxon>
        <taxon>Basidiomycota</taxon>
        <taxon>Agaricomycotina</taxon>
        <taxon>Agaricomycetes</taxon>
        <taxon>Agaricomycetidae</taxon>
        <taxon>Agaricales</taxon>
        <taxon>Marasmiineae</taxon>
        <taxon>Mycenaceae</taxon>
        <taxon>Favolaschia</taxon>
    </lineage>
</organism>
<feature type="chain" id="PRO_5043799386" description="Secreted protein" evidence="1">
    <location>
        <begin position="21"/>
        <end position="139"/>
    </location>
</feature>
<evidence type="ECO:0000256" key="1">
    <source>
        <dbReference type="SAM" id="SignalP"/>
    </source>
</evidence>
<name>A0AAW0EDS0_9AGAR</name>
<protein>
    <recommendedName>
        <fullName evidence="4">Secreted protein</fullName>
    </recommendedName>
</protein>
<feature type="signal peptide" evidence="1">
    <location>
        <begin position="1"/>
        <end position="20"/>
    </location>
</feature>
<dbReference type="AlphaFoldDB" id="A0AAW0EDS0"/>
<dbReference type="Proteomes" id="UP001362999">
    <property type="component" value="Unassembled WGS sequence"/>
</dbReference>
<evidence type="ECO:0008006" key="4">
    <source>
        <dbReference type="Google" id="ProtNLM"/>
    </source>
</evidence>
<evidence type="ECO:0000313" key="2">
    <source>
        <dbReference type="EMBL" id="KAK7062313.1"/>
    </source>
</evidence>
<comment type="caution">
    <text evidence="2">The sequence shown here is derived from an EMBL/GenBank/DDBJ whole genome shotgun (WGS) entry which is preliminary data.</text>
</comment>
<evidence type="ECO:0000313" key="3">
    <source>
        <dbReference type="Proteomes" id="UP001362999"/>
    </source>
</evidence>
<accession>A0AAW0EDS0</accession>
<sequence>MYFASIAFTLVLSLSGVVYGAPTAKQTKPPQVCTGVNGSGTCTNLNFAPTDSNGVAKDNSPDCTNVSNAKSLVMDVSDDCETFPFANCEFIDPNDKSNILVVHEVFSDEPQAGDLSSVGTVKSISCSRIDGLVNGLFPQ</sequence>
<dbReference type="EMBL" id="JAWWNJ010000002">
    <property type="protein sequence ID" value="KAK7062313.1"/>
    <property type="molecule type" value="Genomic_DNA"/>
</dbReference>
<gene>
    <name evidence="2" type="ORF">R3P38DRAFT_3167306</name>
</gene>
<keyword evidence="3" id="KW-1185">Reference proteome</keyword>
<keyword evidence="1" id="KW-0732">Signal</keyword>
<proteinExistence type="predicted"/>
<reference evidence="2 3" key="1">
    <citation type="journal article" date="2024" name="J Genomics">
        <title>Draft genome sequencing and assembly of Favolaschia claudopus CIRM-BRFM 2984 isolated from oak limbs.</title>
        <authorList>
            <person name="Navarro D."/>
            <person name="Drula E."/>
            <person name="Chaduli D."/>
            <person name="Cazenave R."/>
            <person name="Ahrendt S."/>
            <person name="Wang J."/>
            <person name="Lipzen A."/>
            <person name="Daum C."/>
            <person name="Barry K."/>
            <person name="Grigoriev I.V."/>
            <person name="Favel A."/>
            <person name="Rosso M.N."/>
            <person name="Martin F."/>
        </authorList>
    </citation>
    <scope>NUCLEOTIDE SEQUENCE [LARGE SCALE GENOMIC DNA]</scope>
    <source>
        <strain evidence="2 3">CIRM-BRFM 2984</strain>
    </source>
</reference>